<keyword evidence="2" id="KW-1185">Reference proteome</keyword>
<feature type="non-terminal residue" evidence="1">
    <location>
        <position position="75"/>
    </location>
</feature>
<dbReference type="OrthoDB" id="415411at2759"/>
<feature type="non-terminal residue" evidence="1">
    <location>
        <position position="1"/>
    </location>
</feature>
<proteinExistence type="predicted"/>
<organism evidence="1 2">
    <name type="scientific">Teladorsagia circumcincta</name>
    <name type="common">Brown stomach worm</name>
    <name type="synonym">Ostertagia circumcincta</name>
    <dbReference type="NCBI Taxonomy" id="45464"/>
    <lineage>
        <taxon>Eukaryota</taxon>
        <taxon>Metazoa</taxon>
        <taxon>Ecdysozoa</taxon>
        <taxon>Nematoda</taxon>
        <taxon>Chromadorea</taxon>
        <taxon>Rhabditida</taxon>
        <taxon>Rhabditina</taxon>
        <taxon>Rhabditomorpha</taxon>
        <taxon>Strongyloidea</taxon>
        <taxon>Trichostrongylidae</taxon>
        <taxon>Teladorsagia</taxon>
    </lineage>
</organism>
<dbReference type="Proteomes" id="UP000230423">
    <property type="component" value="Unassembled WGS sequence"/>
</dbReference>
<gene>
    <name evidence="1" type="ORF">TELCIR_24454</name>
</gene>
<sequence length="75" mass="8604">ALERVTAQARERIDLNVMVVSPHGLVDVSERNISIKTVPYFWICWTIRRDINIFDRVLDDYLPMELLQTSVGSGA</sequence>
<accession>A0A2G9T8H6</accession>
<evidence type="ECO:0000313" key="1">
    <source>
        <dbReference type="EMBL" id="PIO54188.1"/>
    </source>
</evidence>
<evidence type="ECO:0000313" key="2">
    <source>
        <dbReference type="Proteomes" id="UP000230423"/>
    </source>
</evidence>
<reference evidence="1 2" key="1">
    <citation type="submission" date="2015-09" db="EMBL/GenBank/DDBJ databases">
        <title>Draft genome of the parasitic nematode Teladorsagia circumcincta isolate WARC Sus (inbred).</title>
        <authorList>
            <person name="Mitreva M."/>
        </authorList>
    </citation>
    <scope>NUCLEOTIDE SEQUENCE [LARGE SCALE GENOMIC DNA]</scope>
    <source>
        <strain evidence="1 2">S</strain>
    </source>
</reference>
<dbReference type="AlphaFoldDB" id="A0A2G9T8H6"/>
<protein>
    <submittedName>
        <fullName evidence="1">Uncharacterized protein</fullName>
    </submittedName>
</protein>
<dbReference type="EMBL" id="KZ400300">
    <property type="protein sequence ID" value="PIO54188.1"/>
    <property type="molecule type" value="Genomic_DNA"/>
</dbReference>
<name>A0A2G9T8H6_TELCI</name>